<name>A0A4Q4QN60_9PLEO</name>
<accession>A0A4Q4QN60</accession>
<comment type="caution">
    <text evidence="1">The sequence shown here is derived from an EMBL/GenBank/DDBJ whole genome shotgun (WGS) entry which is preliminary data.</text>
</comment>
<dbReference type="OrthoDB" id="3694452at2759"/>
<evidence type="ECO:0000313" key="1">
    <source>
        <dbReference type="EMBL" id="RYO44825.1"/>
    </source>
</evidence>
<proteinExistence type="predicted"/>
<dbReference type="AlphaFoldDB" id="A0A4Q4QN60"/>
<protein>
    <submittedName>
        <fullName evidence="1">Uncharacterized protein</fullName>
    </submittedName>
</protein>
<reference evidence="2" key="1">
    <citation type="journal article" date="2019" name="bioRxiv">
        <title>Genomics, evolutionary history and diagnostics of the Alternaria alternata species group including apple and Asian pear pathotypes.</title>
        <authorList>
            <person name="Armitage A.D."/>
            <person name="Cockerton H.M."/>
            <person name="Sreenivasaprasad S."/>
            <person name="Woodhall J.W."/>
            <person name="Lane C.R."/>
            <person name="Harrison R.J."/>
            <person name="Clarkson J.P."/>
        </authorList>
    </citation>
    <scope>NUCLEOTIDE SEQUENCE [LARGE SCALE GENOMIC DNA]</scope>
    <source>
        <strain evidence="2">RGR 97.0016</strain>
    </source>
</reference>
<keyword evidence="2" id="KW-1185">Reference proteome</keyword>
<organism evidence="1 2">
    <name type="scientific">Alternaria arborescens</name>
    <dbReference type="NCBI Taxonomy" id="156630"/>
    <lineage>
        <taxon>Eukaryota</taxon>
        <taxon>Fungi</taxon>
        <taxon>Dikarya</taxon>
        <taxon>Ascomycota</taxon>
        <taxon>Pezizomycotina</taxon>
        <taxon>Dothideomycetes</taxon>
        <taxon>Pleosporomycetidae</taxon>
        <taxon>Pleosporales</taxon>
        <taxon>Pleosporineae</taxon>
        <taxon>Pleosporaceae</taxon>
        <taxon>Alternaria</taxon>
        <taxon>Alternaria sect. Alternaria</taxon>
    </lineage>
</organism>
<sequence length="936" mass="105419">MDRQHAITEPEQRDEYATGWAHRVLNMMPIAVTQTDTRQAMLLIDGRDTLSSFPTSANPRDTSQSTSWVAFKPCQQRAGFAGCNHGQGSGLPEEVQQELAEAELRHTVARYQILEKAKAFSPSTHTRIVDSPCMGPVMGSTITDYGGESSPSNALMHSHQLFNHDPMPNDSGSLQGSNLGVWPTQRIPDTTFDLNPSQNVVHGPDQTSITFPDIHVDDPSAPYQAMYHEPSTEISMLLRTPPYNRMIPILDTGDHANNGSILEATNPYHSTQSVLARQGVRSVAADADNLEIYPIDDAACNMTSPLTVPPWNGNIASRQSHSFIAVSPGSSSYPTSEQYATGCADAVETAAPLLHSQTMTVVSGIGGDQLSIAKRKTCGSDNAGYDKTLSSCALDNIYFHTSPEADRERKKGHPKRRKVTTKASWSCFGCRLNKKKCETSIDGPCLRCKDILSKNAYRTPVQKFTCNVRTKFVDFAFSCFTDVPETSDSERGLLRAASTFLFTAEFQVKRIGSTLPITIDNIMRSERAMMTMIHKLLEGLRSFLDFMEPLHARRFFRQCTHQSVIWSYSSSILKWESVISFLWPSLKDDLYFHKNYHLHTLRRISLEWLDHMAYLGHYFLVAVLLNVWYEELLVMDKNPITSSSAKDHLQSCLMDRMLHVYRSLFPTSTAGKASRKKEFNGFAMTLSLFPSTTTLLPSHYYQFSMFNCARHIVQQQKISIRSDESLPPEKADPHCQKPSQHSFPMLKAYVPAQLFVILGLDTETQDLGPDTQWMEPIELRIQEHLKTYDEKVQKEILDLSPYILSVGTKAVFDDIDRILAEKGLGHRDRAAWDSKGRTLLPRIVESSIRYCTMLLESVHFWSLSQKREVTLAKFLMKNRDLEDKYFRDLVDGSDSSRARPIPIVTSWVSSLQSIDPEVVKLVLGSPSNPRRHVYTM</sequence>
<dbReference type="Proteomes" id="UP000293823">
    <property type="component" value="Unassembled WGS sequence"/>
</dbReference>
<evidence type="ECO:0000313" key="2">
    <source>
        <dbReference type="Proteomes" id="UP000293823"/>
    </source>
</evidence>
<dbReference type="EMBL" id="PEJP01000057">
    <property type="protein sequence ID" value="RYO44825.1"/>
    <property type="molecule type" value="Genomic_DNA"/>
</dbReference>
<gene>
    <name evidence="1" type="ORF">AA0113_g10756</name>
</gene>